<keyword evidence="2" id="KW-0808">Transferase</keyword>
<feature type="region of interest" description="Disordered" evidence="1">
    <location>
        <begin position="1"/>
        <end position="29"/>
    </location>
</feature>
<organism evidence="2 3">
    <name type="scientific">Streptomyces violarus</name>
    <dbReference type="NCBI Taxonomy" id="67380"/>
    <lineage>
        <taxon>Bacteria</taxon>
        <taxon>Bacillati</taxon>
        <taxon>Actinomycetota</taxon>
        <taxon>Actinomycetes</taxon>
        <taxon>Kitasatosporales</taxon>
        <taxon>Streptomycetaceae</taxon>
        <taxon>Streptomyces</taxon>
    </lineage>
</organism>
<keyword evidence="3" id="KW-1185">Reference proteome</keyword>
<evidence type="ECO:0000313" key="2">
    <source>
        <dbReference type="EMBL" id="MBB3078052.1"/>
    </source>
</evidence>
<gene>
    <name evidence="2" type="ORF">FHS41_004559</name>
</gene>
<comment type="caution">
    <text evidence="2">The sequence shown here is derived from an EMBL/GenBank/DDBJ whole genome shotgun (WGS) entry which is preliminary data.</text>
</comment>
<dbReference type="EMBL" id="JACHXE010000004">
    <property type="protein sequence ID" value="MBB3078052.1"/>
    <property type="molecule type" value="Genomic_DNA"/>
</dbReference>
<name>A0A7W4ZST9_9ACTN</name>
<protein>
    <submittedName>
        <fullName evidence="2">NaMN:DMB phosphoribosyltransferase</fullName>
    </submittedName>
</protein>
<keyword evidence="2" id="KW-0328">Glycosyltransferase</keyword>
<sequence>MVGALMAALGGQQISKASPPGPEQTVDSVKTDVAEIKERAQQ</sequence>
<dbReference type="RefSeq" id="WP_229845489.1">
    <property type="nucleotide sequence ID" value="NZ_BMUP01000006.1"/>
</dbReference>
<reference evidence="2 3" key="1">
    <citation type="submission" date="2020-08" db="EMBL/GenBank/DDBJ databases">
        <title>Genomic Encyclopedia of Type Strains, Phase III (KMG-III): the genomes of soil and plant-associated and newly described type strains.</title>
        <authorList>
            <person name="Whitman W."/>
        </authorList>
    </citation>
    <scope>NUCLEOTIDE SEQUENCE [LARGE SCALE GENOMIC DNA]</scope>
    <source>
        <strain evidence="2 3">CECT 3237</strain>
    </source>
</reference>
<evidence type="ECO:0000313" key="3">
    <source>
        <dbReference type="Proteomes" id="UP000572907"/>
    </source>
</evidence>
<proteinExistence type="predicted"/>
<accession>A0A7W4ZST9</accession>
<dbReference type="AlphaFoldDB" id="A0A7W4ZST9"/>
<dbReference type="GO" id="GO:0016757">
    <property type="term" value="F:glycosyltransferase activity"/>
    <property type="evidence" value="ECO:0007669"/>
    <property type="project" value="UniProtKB-KW"/>
</dbReference>
<evidence type="ECO:0000256" key="1">
    <source>
        <dbReference type="SAM" id="MobiDB-lite"/>
    </source>
</evidence>
<dbReference type="Proteomes" id="UP000572907">
    <property type="component" value="Unassembled WGS sequence"/>
</dbReference>